<dbReference type="GO" id="GO:0008270">
    <property type="term" value="F:zinc ion binding"/>
    <property type="evidence" value="ECO:0007669"/>
    <property type="project" value="UniProtKB-KW"/>
</dbReference>
<dbReference type="Gene3D" id="4.10.60.10">
    <property type="entry name" value="Zinc finger, CCHC-type"/>
    <property type="match status" value="1"/>
</dbReference>
<dbReference type="EMBL" id="JAGGNH010000002">
    <property type="protein sequence ID" value="KAJ0982903.1"/>
    <property type="molecule type" value="Genomic_DNA"/>
</dbReference>
<evidence type="ECO:0000256" key="2">
    <source>
        <dbReference type="SAM" id="MobiDB-lite"/>
    </source>
</evidence>
<dbReference type="GO" id="GO:0003676">
    <property type="term" value="F:nucleic acid binding"/>
    <property type="evidence" value="ECO:0007669"/>
    <property type="project" value="InterPro"/>
</dbReference>
<dbReference type="AlphaFoldDB" id="A0A9D5D0S2"/>
<proteinExistence type="predicted"/>
<name>A0A9D5D0S2_9LILI</name>
<reference evidence="4" key="1">
    <citation type="submission" date="2021-03" db="EMBL/GenBank/DDBJ databases">
        <authorList>
            <person name="Li Z."/>
            <person name="Yang C."/>
        </authorList>
    </citation>
    <scope>NUCLEOTIDE SEQUENCE</scope>
    <source>
        <strain evidence="4">Dzin_1.0</strain>
        <tissue evidence="4">Leaf</tissue>
    </source>
</reference>
<gene>
    <name evidence="4" type="ORF">J5N97_011158</name>
</gene>
<keyword evidence="5" id="KW-1185">Reference proteome</keyword>
<organism evidence="4 5">
    <name type="scientific">Dioscorea zingiberensis</name>
    <dbReference type="NCBI Taxonomy" id="325984"/>
    <lineage>
        <taxon>Eukaryota</taxon>
        <taxon>Viridiplantae</taxon>
        <taxon>Streptophyta</taxon>
        <taxon>Embryophyta</taxon>
        <taxon>Tracheophyta</taxon>
        <taxon>Spermatophyta</taxon>
        <taxon>Magnoliopsida</taxon>
        <taxon>Liliopsida</taxon>
        <taxon>Dioscoreales</taxon>
        <taxon>Dioscoreaceae</taxon>
        <taxon>Dioscorea</taxon>
    </lineage>
</organism>
<dbReference type="SMART" id="SM00343">
    <property type="entry name" value="ZnF_C2HC"/>
    <property type="match status" value="2"/>
</dbReference>
<dbReference type="Proteomes" id="UP001085076">
    <property type="component" value="Miscellaneous, Linkage group lg02"/>
</dbReference>
<feature type="region of interest" description="Disordered" evidence="2">
    <location>
        <begin position="151"/>
        <end position="232"/>
    </location>
</feature>
<evidence type="ECO:0000259" key="3">
    <source>
        <dbReference type="PROSITE" id="PS50158"/>
    </source>
</evidence>
<feature type="compositionally biased region" description="Basic and acidic residues" evidence="2">
    <location>
        <begin position="509"/>
        <end position="523"/>
    </location>
</feature>
<evidence type="ECO:0000313" key="5">
    <source>
        <dbReference type="Proteomes" id="UP001085076"/>
    </source>
</evidence>
<feature type="compositionally biased region" description="Polar residues" evidence="2">
    <location>
        <begin position="495"/>
        <end position="507"/>
    </location>
</feature>
<dbReference type="InterPro" id="IPR036875">
    <property type="entry name" value="Znf_CCHC_sf"/>
</dbReference>
<comment type="caution">
    <text evidence="4">The sequence shown here is derived from an EMBL/GenBank/DDBJ whole genome shotgun (WGS) entry which is preliminary data.</text>
</comment>
<keyword evidence="1" id="KW-0862">Zinc</keyword>
<reference evidence="4" key="2">
    <citation type="journal article" date="2022" name="Hortic Res">
        <title>The genome of Dioscorea zingiberensis sheds light on the biosynthesis, origin and evolution of the medicinally important diosgenin saponins.</title>
        <authorList>
            <person name="Li Y."/>
            <person name="Tan C."/>
            <person name="Li Z."/>
            <person name="Guo J."/>
            <person name="Li S."/>
            <person name="Chen X."/>
            <person name="Wang C."/>
            <person name="Dai X."/>
            <person name="Yang H."/>
            <person name="Song W."/>
            <person name="Hou L."/>
            <person name="Xu J."/>
            <person name="Tong Z."/>
            <person name="Xu A."/>
            <person name="Yuan X."/>
            <person name="Wang W."/>
            <person name="Yang Q."/>
            <person name="Chen L."/>
            <person name="Sun Z."/>
            <person name="Wang K."/>
            <person name="Pan B."/>
            <person name="Chen J."/>
            <person name="Bao Y."/>
            <person name="Liu F."/>
            <person name="Qi X."/>
            <person name="Gang D.R."/>
            <person name="Wen J."/>
            <person name="Li J."/>
        </authorList>
    </citation>
    <scope>NUCLEOTIDE SEQUENCE</scope>
    <source>
        <strain evidence="4">Dzin_1.0</strain>
    </source>
</reference>
<keyword evidence="1" id="KW-0863">Zinc-finger</keyword>
<dbReference type="SUPFAM" id="SSF57756">
    <property type="entry name" value="Retrovirus zinc finger-like domains"/>
    <property type="match status" value="1"/>
</dbReference>
<protein>
    <recommendedName>
        <fullName evidence="3">CCHC-type domain-containing protein</fullName>
    </recommendedName>
</protein>
<feature type="compositionally biased region" description="Acidic residues" evidence="2">
    <location>
        <begin position="470"/>
        <end position="482"/>
    </location>
</feature>
<sequence>MSRVWKRVKSPTAVEMGIQAPSRPREMTPPTNSLRREVVSHAEVTGGIMSYFFIADVQTTTHSPSQQSSEEDEGWEVHFKRKQRPANAMEGHRVPQEQSHPSPPLDPRSGSPQIIWTPSGLVEVCRQCLRPGHMAADCQRGVTCRIFGGTGHKARQCHRTNLPQPHPRREIDSWPTIQQGLPGRKTRPPKDTRRAPLVSPERGRGLAKGDGGILASQRQHETVNVQQQQRKLARENKATSHIEHHHTHMGNLHLNMEENTEGKGKKKDPSSRKIDHLHTSLALDGDMVEGKEEMKTFTVASVTKIRGGFVEARTISAALKESLGGEWDWPVKEFRDGRFMLTCKSPAEAREIERFGELHFTTFSIKCEPWSADIWKVGPLDGEIRWLNVRRLPTFCWNRNSTGRVLKAVGDLLSVDRHGGAYVDDIRVLMRIRRGRTMPCIVWTDIGSRKYKVLVGMERGQAPLPWNGEEAGDIGVDMEEDDTGLHTAPPHPKKTQLQGKVKTQLQDRGSSEKGKSKLKEGRSDTNNFRRR</sequence>
<feature type="region of interest" description="Disordered" evidence="2">
    <location>
        <begin position="84"/>
        <end position="114"/>
    </location>
</feature>
<dbReference type="InterPro" id="IPR001878">
    <property type="entry name" value="Znf_CCHC"/>
</dbReference>
<evidence type="ECO:0000256" key="1">
    <source>
        <dbReference type="PROSITE-ProRule" id="PRU00047"/>
    </source>
</evidence>
<dbReference type="OrthoDB" id="3054348at2759"/>
<feature type="domain" description="CCHC-type" evidence="3">
    <location>
        <begin position="125"/>
        <end position="140"/>
    </location>
</feature>
<evidence type="ECO:0000313" key="4">
    <source>
        <dbReference type="EMBL" id="KAJ0982903.1"/>
    </source>
</evidence>
<keyword evidence="1" id="KW-0479">Metal-binding</keyword>
<dbReference type="PROSITE" id="PS50158">
    <property type="entry name" value="ZF_CCHC"/>
    <property type="match status" value="1"/>
</dbReference>
<feature type="region of interest" description="Disordered" evidence="2">
    <location>
        <begin position="462"/>
        <end position="531"/>
    </location>
</feature>
<accession>A0A9D5D0S2</accession>